<feature type="coiled-coil region" evidence="2">
    <location>
        <begin position="104"/>
        <end position="194"/>
    </location>
</feature>
<dbReference type="PANTHER" id="PTHR30469">
    <property type="entry name" value="MULTIDRUG RESISTANCE PROTEIN MDTA"/>
    <property type="match status" value="1"/>
</dbReference>
<evidence type="ECO:0000259" key="4">
    <source>
        <dbReference type="Pfam" id="PF25917"/>
    </source>
</evidence>
<feature type="domain" description="CusB-like beta-barrel" evidence="5">
    <location>
        <begin position="259"/>
        <end position="332"/>
    </location>
</feature>
<reference evidence="7 8" key="1">
    <citation type="submission" date="2018-10" db="EMBL/GenBank/DDBJ databases">
        <title>Phylogenomics of Brevibacillus.</title>
        <authorList>
            <person name="Dunlap C."/>
        </authorList>
    </citation>
    <scope>NUCLEOTIDE SEQUENCE [LARGE SCALE GENOMIC DNA]</scope>
    <source>
        <strain evidence="7 8">JCM 15716</strain>
    </source>
</reference>
<organism evidence="7 8">
    <name type="scientific">Brevibacillus fluminis</name>
    <dbReference type="NCBI Taxonomy" id="511487"/>
    <lineage>
        <taxon>Bacteria</taxon>
        <taxon>Bacillati</taxon>
        <taxon>Bacillota</taxon>
        <taxon>Bacilli</taxon>
        <taxon>Bacillales</taxon>
        <taxon>Paenibacillaceae</taxon>
        <taxon>Brevibacillus</taxon>
    </lineage>
</organism>
<dbReference type="Gene3D" id="1.10.287.470">
    <property type="entry name" value="Helix hairpin bin"/>
    <property type="match status" value="3"/>
</dbReference>
<dbReference type="NCBIfam" id="TIGR01730">
    <property type="entry name" value="RND_mfp"/>
    <property type="match status" value="1"/>
</dbReference>
<dbReference type="InterPro" id="IPR058637">
    <property type="entry name" value="YknX-like_C"/>
</dbReference>
<evidence type="ECO:0000259" key="6">
    <source>
        <dbReference type="Pfam" id="PF25989"/>
    </source>
</evidence>
<keyword evidence="8" id="KW-1185">Reference proteome</keyword>
<feature type="domain" description="YknX-like C-terminal permuted SH3-like" evidence="6">
    <location>
        <begin position="344"/>
        <end position="407"/>
    </location>
</feature>
<dbReference type="Pfam" id="PF25989">
    <property type="entry name" value="YknX_C"/>
    <property type="match status" value="1"/>
</dbReference>
<dbReference type="Pfam" id="PF25954">
    <property type="entry name" value="Beta-barrel_RND_2"/>
    <property type="match status" value="1"/>
</dbReference>
<dbReference type="InterPro" id="IPR058792">
    <property type="entry name" value="Beta-barrel_RND_2"/>
</dbReference>
<evidence type="ECO:0000256" key="3">
    <source>
        <dbReference type="SAM" id="SignalP"/>
    </source>
</evidence>
<sequence length="409" mass="43000">MNVNKKGIALILAAVLVTAGCASKEAAGPAEAPAAPTPVQVEAAKMGLVTSEAGFSAKLAPSEEVQVSPKVTGKITTLPVKLGQYVKQGDLLFRLDEQDIQNSIAQAEASYKLSQASLNQAKNSSSQGLEQAKNSLKQAEQGLSDAQVNLQRMQQLFKEGAISTQQFEQAQTSLNNAQTAYDNARESYQSAEQMSNIQVSEASVKQSAVSLQNAREQLANAVVTAPISGYVSSVKGAIGQFASPQGPVVVLVNTNPLIVKANLSEAEITTVKVGSAAKVNVTSLNKQLDAKVTAVSPVMDSMLKAYPIEITIPNPSNELKADMVVNVTFQGQNAGKAQKLIVSRKAVFDRDGKQNVFVINGDVAKEVEVTTGDSSSDDIEVLTGISQGDQVVVKGQTLLKDGSKVTIAK</sequence>
<evidence type="ECO:0000256" key="2">
    <source>
        <dbReference type="SAM" id="Coils"/>
    </source>
</evidence>
<dbReference type="InterPro" id="IPR058625">
    <property type="entry name" value="MdtA-like_BSH"/>
</dbReference>
<feature type="chain" id="PRO_5039678228" evidence="3">
    <location>
        <begin position="27"/>
        <end position="409"/>
    </location>
</feature>
<dbReference type="GO" id="GO:1990281">
    <property type="term" value="C:efflux pump complex"/>
    <property type="evidence" value="ECO:0007669"/>
    <property type="project" value="TreeGrafter"/>
</dbReference>
<comment type="similarity">
    <text evidence="1">Belongs to the membrane fusion protein (MFP) (TC 8.A.1) family.</text>
</comment>
<evidence type="ECO:0000259" key="5">
    <source>
        <dbReference type="Pfam" id="PF25954"/>
    </source>
</evidence>
<evidence type="ECO:0000313" key="7">
    <source>
        <dbReference type="EMBL" id="RNB84605.1"/>
    </source>
</evidence>
<dbReference type="PROSITE" id="PS51257">
    <property type="entry name" value="PROKAR_LIPOPROTEIN"/>
    <property type="match status" value="1"/>
</dbReference>
<dbReference type="Gene3D" id="2.40.50.100">
    <property type="match status" value="2"/>
</dbReference>
<protein>
    <submittedName>
        <fullName evidence="7">Efflux RND transporter periplasmic adaptor subunit</fullName>
    </submittedName>
</protein>
<dbReference type="AlphaFoldDB" id="A0A3M8DBB9"/>
<dbReference type="InterPro" id="IPR006143">
    <property type="entry name" value="RND_pump_MFP"/>
</dbReference>
<keyword evidence="3" id="KW-0732">Signal</keyword>
<evidence type="ECO:0000313" key="8">
    <source>
        <dbReference type="Proteomes" id="UP000271031"/>
    </source>
</evidence>
<evidence type="ECO:0000256" key="1">
    <source>
        <dbReference type="ARBA" id="ARBA00009477"/>
    </source>
</evidence>
<dbReference type="Proteomes" id="UP000271031">
    <property type="component" value="Unassembled WGS sequence"/>
</dbReference>
<keyword evidence="2" id="KW-0175">Coiled coil</keyword>
<dbReference type="GO" id="GO:0015562">
    <property type="term" value="F:efflux transmembrane transporter activity"/>
    <property type="evidence" value="ECO:0007669"/>
    <property type="project" value="InterPro"/>
</dbReference>
<proteinExistence type="inferred from homology"/>
<dbReference type="Gene3D" id="2.40.30.170">
    <property type="match status" value="1"/>
</dbReference>
<dbReference type="Gene3D" id="2.40.420.20">
    <property type="match status" value="1"/>
</dbReference>
<dbReference type="Pfam" id="PF25917">
    <property type="entry name" value="BSH_RND"/>
    <property type="match status" value="1"/>
</dbReference>
<comment type="caution">
    <text evidence="7">The sequence shown here is derived from an EMBL/GenBank/DDBJ whole genome shotgun (WGS) entry which is preliminary data.</text>
</comment>
<gene>
    <name evidence="7" type="ORF">EDM56_21100</name>
</gene>
<feature type="domain" description="Multidrug resistance protein MdtA-like barrel-sandwich hybrid" evidence="4">
    <location>
        <begin position="64"/>
        <end position="243"/>
    </location>
</feature>
<dbReference type="OrthoDB" id="2541666at2"/>
<feature type="signal peptide" evidence="3">
    <location>
        <begin position="1"/>
        <end position="26"/>
    </location>
</feature>
<dbReference type="SUPFAM" id="SSF111369">
    <property type="entry name" value="HlyD-like secretion proteins"/>
    <property type="match status" value="2"/>
</dbReference>
<dbReference type="EMBL" id="RHHQ01000017">
    <property type="protein sequence ID" value="RNB84605.1"/>
    <property type="molecule type" value="Genomic_DNA"/>
</dbReference>
<name>A0A3M8DBB9_9BACL</name>
<dbReference type="RefSeq" id="WP_122919888.1">
    <property type="nucleotide sequence ID" value="NZ_RHHQ01000017.1"/>
</dbReference>
<accession>A0A3M8DBB9</accession>